<dbReference type="Proteomes" id="UP000512286">
    <property type="component" value="Chromosome"/>
</dbReference>
<protein>
    <submittedName>
        <fullName evidence="2">NAD(P)H-dependent oxidoreductase</fullName>
    </submittedName>
</protein>
<dbReference type="KEGG" id="cint:HZF06_12895"/>
<sequence>MKKILLINGSPRKTGTSFLLGKICSEYLVNKSYECELLHLYSSLNNIDKLYEAIDKADTIIISGPCYVNTYPADMIDFLEKLALNKEILHGQSLYGIIQGGMPYVHTHESGLKILEIFGKKCGLNFKGGFVMGMGALVNGEPLSKLPNSKKVIKQLNIFFEHISRDEVSPSEVYKEAQFKMPSLVYKIMSVTMNRKIDSNLKKHGIDVNQENPYLISK</sequence>
<dbReference type="GO" id="GO:0016491">
    <property type="term" value="F:oxidoreductase activity"/>
    <property type="evidence" value="ECO:0007669"/>
    <property type="project" value="InterPro"/>
</dbReference>
<name>A0A7D7A0W6_9CLOT</name>
<accession>A0A7D7A0W6</accession>
<dbReference type="SUPFAM" id="SSF52218">
    <property type="entry name" value="Flavoproteins"/>
    <property type="match status" value="1"/>
</dbReference>
<dbReference type="EMBL" id="CP059378">
    <property type="protein sequence ID" value="QLY77998.1"/>
    <property type="molecule type" value="Genomic_DNA"/>
</dbReference>
<proteinExistence type="predicted"/>
<dbReference type="RefSeq" id="WP_181600471.1">
    <property type="nucleotide sequence ID" value="NZ_CP059378.1"/>
</dbReference>
<feature type="domain" description="NADPH-dependent FMN reductase-like" evidence="1">
    <location>
        <begin position="3"/>
        <end position="94"/>
    </location>
</feature>
<dbReference type="Pfam" id="PF03358">
    <property type="entry name" value="FMN_red"/>
    <property type="match status" value="1"/>
</dbReference>
<dbReference type="AlphaFoldDB" id="A0A7D7A0W6"/>
<reference evidence="2 3" key="1">
    <citation type="submission" date="2020-07" db="EMBL/GenBank/DDBJ databases">
        <title>Electron transfer.</title>
        <authorList>
            <person name="Huang L."/>
            <person name="Liu X."/>
            <person name="Zhou S."/>
        </authorList>
    </citation>
    <scope>NUCLEOTIDE SEQUENCE [LARGE SCALE GENOMIC DNA]</scope>
    <source>
        <strain evidence="2 3">Lx1</strain>
    </source>
</reference>
<organism evidence="2 3">
    <name type="scientific">Clostridium intestinale</name>
    <dbReference type="NCBI Taxonomy" id="36845"/>
    <lineage>
        <taxon>Bacteria</taxon>
        <taxon>Bacillati</taxon>
        <taxon>Bacillota</taxon>
        <taxon>Clostridia</taxon>
        <taxon>Eubacteriales</taxon>
        <taxon>Clostridiaceae</taxon>
        <taxon>Clostridium</taxon>
    </lineage>
</organism>
<dbReference type="InterPro" id="IPR029039">
    <property type="entry name" value="Flavoprotein-like_sf"/>
</dbReference>
<evidence type="ECO:0000313" key="3">
    <source>
        <dbReference type="Proteomes" id="UP000512286"/>
    </source>
</evidence>
<evidence type="ECO:0000259" key="1">
    <source>
        <dbReference type="Pfam" id="PF03358"/>
    </source>
</evidence>
<gene>
    <name evidence="2" type="ORF">HZF06_12895</name>
</gene>
<evidence type="ECO:0000313" key="2">
    <source>
        <dbReference type="EMBL" id="QLY77998.1"/>
    </source>
</evidence>
<dbReference type="Gene3D" id="3.40.50.360">
    <property type="match status" value="1"/>
</dbReference>
<dbReference type="InterPro" id="IPR005025">
    <property type="entry name" value="FMN_Rdtase-like_dom"/>
</dbReference>